<accession>A0A8H6CHG7</accession>
<dbReference type="CDD" id="cd16792">
    <property type="entry name" value="SP-RING_Siz-like"/>
    <property type="match status" value="1"/>
</dbReference>
<evidence type="ECO:0000256" key="3">
    <source>
        <dbReference type="ARBA" id="ARBA00022679"/>
    </source>
</evidence>
<dbReference type="InterPro" id="IPR031141">
    <property type="entry name" value="SIZ1/2_SP-RING"/>
</dbReference>
<keyword evidence="7" id="KW-0862">Zinc</keyword>
<feature type="compositionally biased region" description="Polar residues" evidence="9">
    <location>
        <begin position="520"/>
        <end position="531"/>
    </location>
</feature>
<dbReference type="PANTHER" id="PTHR10782:SF100">
    <property type="entry name" value="LIGASE SIZA, PUTATIVE (AFU_ORTHOLOGUE AFUA_6G05240)-RELATED"/>
    <property type="match status" value="1"/>
</dbReference>
<sequence>MASAGALNPDIVSAKVKTLMNNQLKTILKKESLPVSGAKAAMQTRIINKLYSYGNNNDIEGFSRLRSLVNNPDLDPIRRSPSPSAARTYPNNSVPTPNHYQHSFSSSIRPGSHNMAPSINGTGPRPPQFKASPFYSILEPLSPVLDCKVPAREQTRDTVNLIINLRADIAERLSEDGSTRAMIYSASEPMSPFSKVDIEFPYQLEIKINQDEVKANFRGLKNKPGTTRPVDVTTMLRPKPGYDNHMIVTYALTKKRFLIVVNLVKRHPVEELVAKLKSGKTIAKEQVVREMISRSEDTEIVATSSIMSLKCPLSTLRIDVPCRSSVCSHNQCFDASSFLQLQEQAPTWTCPVCNKAAAYEHLQVDQYVADILKSTPKSVDQVTIEPNGTWSQTAGGAPSPRTSNGRTSSDGEEDLVEIRDLPRLASVKTEVSREPGLMRTPPISSREHSTSSAPLPPPSNKRSAGQVVDLTLSSDEDDDPPRGPKRQQLVHKSSSGFGKLPGLENVPLRTNGENGGVPRQPSSNPFTTPNHTPKEYTQPR</sequence>
<dbReference type="InterPro" id="IPR003034">
    <property type="entry name" value="SAP_dom"/>
</dbReference>
<dbReference type="InterPro" id="IPR023321">
    <property type="entry name" value="PINIT"/>
</dbReference>
<dbReference type="PROSITE" id="PS51466">
    <property type="entry name" value="PINIT"/>
    <property type="match status" value="1"/>
</dbReference>
<dbReference type="InterPro" id="IPR013083">
    <property type="entry name" value="Znf_RING/FYVE/PHD"/>
</dbReference>
<protein>
    <recommendedName>
        <fullName evidence="14">E3 SUMO-protein ligase pli1</fullName>
    </recommendedName>
</protein>
<evidence type="ECO:0000256" key="9">
    <source>
        <dbReference type="SAM" id="MobiDB-lite"/>
    </source>
</evidence>
<comment type="pathway">
    <text evidence="1">Protein modification; protein sumoylation.</text>
</comment>
<evidence type="ECO:0000259" key="10">
    <source>
        <dbReference type="PROSITE" id="PS51044"/>
    </source>
</evidence>
<feature type="compositionally biased region" description="Polar residues" evidence="9">
    <location>
        <begin position="382"/>
        <end position="408"/>
    </location>
</feature>
<evidence type="ECO:0000256" key="2">
    <source>
        <dbReference type="ARBA" id="ARBA00005383"/>
    </source>
</evidence>
<feature type="domain" description="SP-RING-type" evidence="10">
    <location>
        <begin position="296"/>
        <end position="377"/>
    </location>
</feature>
<evidence type="ECO:0000256" key="1">
    <source>
        <dbReference type="ARBA" id="ARBA00004718"/>
    </source>
</evidence>
<evidence type="ECO:0000256" key="4">
    <source>
        <dbReference type="ARBA" id="ARBA00022723"/>
    </source>
</evidence>
<dbReference type="GO" id="GO:0008270">
    <property type="term" value="F:zinc ion binding"/>
    <property type="evidence" value="ECO:0007669"/>
    <property type="project" value="UniProtKB-KW"/>
</dbReference>
<dbReference type="SMART" id="SM00513">
    <property type="entry name" value="SAP"/>
    <property type="match status" value="1"/>
</dbReference>
<dbReference type="Proteomes" id="UP000593566">
    <property type="component" value="Unassembled WGS sequence"/>
</dbReference>
<dbReference type="Pfam" id="PF14324">
    <property type="entry name" value="PINIT"/>
    <property type="match status" value="1"/>
</dbReference>
<organism evidence="12 13">
    <name type="scientific">Letharia lupina</name>
    <dbReference type="NCBI Taxonomy" id="560253"/>
    <lineage>
        <taxon>Eukaryota</taxon>
        <taxon>Fungi</taxon>
        <taxon>Dikarya</taxon>
        <taxon>Ascomycota</taxon>
        <taxon>Pezizomycotina</taxon>
        <taxon>Lecanoromycetes</taxon>
        <taxon>OSLEUM clade</taxon>
        <taxon>Lecanoromycetidae</taxon>
        <taxon>Lecanorales</taxon>
        <taxon>Lecanorineae</taxon>
        <taxon>Parmeliaceae</taxon>
        <taxon>Letharia</taxon>
    </lineage>
</organism>
<evidence type="ECO:0000256" key="7">
    <source>
        <dbReference type="ARBA" id="ARBA00022833"/>
    </source>
</evidence>
<dbReference type="EMBL" id="JACCJB010000010">
    <property type="protein sequence ID" value="KAF6223450.1"/>
    <property type="molecule type" value="Genomic_DNA"/>
</dbReference>
<dbReference type="PROSITE" id="PS51044">
    <property type="entry name" value="ZF_SP_RING"/>
    <property type="match status" value="1"/>
</dbReference>
<dbReference type="GeneID" id="59328712"/>
<gene>
    <name evidence="12" type="ORF">HO133_000293</name>
</gene>
<name>A0A8H6CHG7_9LECA</name>
<dbReference type="Pfam" id="PF02891">
    <property type="entry name" value="zf-MIZ"/>
    <property type="match status" value="1"/>
</dbReference>
<feature type="region of interest" description="Disordered" evidence="9">
    <location>
        <begin position="382"/>
        <end position="540"/>
    </location>
</feature>
<comment type="caution">
    <text evidence="12">The sequence shown here is derived from an EMBL/GenBank/DDBJ whole genome shotgun (WGS) entry which is preliminary data.</text>
</comment>
<evidence type="ECO:0000259" key="11">
    <source>
        <dbReference type="PROSITE" id="PS51466"/>
    </source>
</evidence>
<dbReference type="AlphaFoldDB" id="A0A8H6CHG7"/>
<evidence type="ECO:0000313" key="12">
    <source>
        <dbReference type="EMBL" id="KAF6223450.1"/>
    </source>
</evidence>
<comment type="similarity">
    <text evidence="2">Belongs to the PIAS family.</text>
</comment>
<evidence type="ECO:0008006" key="14">
    <source>
        <dbReference type="Google" id="ProtNLM"/>
    </source>
</evidence>
<dbReference type="Gene3D" id="3.30.40.10">
    <property type="entry name" value="Zinc/RING finger domain, C3HC4 (zinc finger)"/>
    <property type="match status" value="1"/>
</dbReference>
<keyword evidence="5 8" id="KW-0863">Zinc-finger</keyword>
<evidence type="ECO:0000256" key="8">
    <source>
        <dbReference type="PROSITE-ProRule" id="PRU00452"/>
    </source>
</evidence>
<evidence type="ECO:0000313" key="13">
    <source>
        <dbReference type="Proteomes" id="UP000593566"/>
    </source>
</evidence>
<proteinExistence type="inferred from homology"/>
<feature type="domain" description="PINIT" evidence="11">
    <location>
        <begin position="107"/>
        <end position="267"/>
    </location>
</feature>
<evidence type="ECO:0000256" key="6">
    <source>
        <dbReference type="ARBA" id="ARBA00022786"/>
    </source>
</evidence>
<keyword evidence="13" id="KW-1185">Reference proteome</keyword>
<keyword evidence="3" id="KW-0808">Transferase</keyword>
<keyword evidence="6" id="KW-0833">Ubl conjugation pathway</keyword>
<dbReference type="InterPro" id="IPR004181">
    <property type="entry name" value="Znf_MIZ"/>
</dbReference>
<dbReference type="UniPathway" id="UPA00886"/>
<reference evidence="12 13" key="1">
    <citation type="journal article" date="2020" name="Genomics">
        <title>Complete, high-quality genomes from long-read metagenomic sequencing of two wolf lichen thalli reveals enigmatic genome architecture.</title>
        <authorList>
            <person name="McKenzie S.K."/>
            <person name="Walston R.F."/>
            <person name="Allen J.L."/>
        </authorList>
    </citation>
    <scope>NUCLEOTIDE SEQUENCE [LARGE SCALE GENOMIC DNA]</scope>
    <source>
        <strain evidence="12">WasteWater1</strain>
    </source>
</reference>
<dbReference type="GO" id="GO:0061665">
    <property type="term" value="F:SUMO ligase activity"/>
    <property type="evidence" value="ECO:0007669"/>
    <property type="project" value="TreeGrafter"/>
</dbReference>
<dbReference type="GO" id="GO:0016925">
    <property type="term" value="P:protein sumoylation"/>
    <property type="evidence" value="ECO:0007669"/>
    <property type="project" value="UniProtKB-UniPathway"/>
</dbReference>
<evidence type="ECO:0000256" key="5">
    <source>
        <dbReference type="ARBA" id="ARBA00022771"/>
    </source>
</evidence>
<dbReference type="InterPro" id="IPR038654">
    <property type="entry name" value="PINIT_sf"/>
</dbReference>
<dbReference type="RefSeq" id="XP_037152667.1">
    <property type="nucleotide sequence ID" value="XM_037291232.1"/>
</dbReference>
<dbReference type="PANTHER" id="PTHR10782">
    <property type="entry name" value="ZINC FINGER MIZ DOMAIN-CONTAINING PROTEIN"/>
    <property type="match status" value="1"/>
</dbReference>
<dbReference type="Pfam" id="PF02037">
    <property type="entry name" value="SAP"/>
    <property type="match status" value="1"/>
</dbReference>
<feature type="region of interest" description="Disordered" evidence="9">
    <location>
        <begin position="73"/>
        <end position="126"/>
    </location>
</feature>
<keyword evidence="4" id="KW-0479">Metal-binding</keyword>
<dbReference type="Gene3D" id="2.60.120.780">
    <property type="entry name" value="PINIT domain"/>
    <property type="match status" value="1"/>
</dbReference>
<feature type="compositionally biased region" description="Polar residues" evidence="9">
    <location>
        <begin position="81"/>
        <end position="121"/>
    </location>
</feature>
<dbReference type="GO" id="GO:0000785">
    <property type="term" value="C:chromatin"/>
    <property type="evidence" value="ECO:0007669"/>
    <property type="project" value="TreeGrafter"/>
</dbReference>